<evidence type="ECO:0000256" key="7">
    <source>
        <dbReference type="ARBA" id="ARBA00023136"/>
    </source>
</evidence>
<dbReference type="GO" id="GO:0005886">
    <property type="term" value="C:plasma membrane"/>
    <property type="evidence" value="ECO:0007669"/>
    <property type="project" value="UniProtKB-SubCell"/>
</dbReference>
<dbReference type="GO" id="GO:0022857">
    <property type="term" value="F:transmembrane transporter activity"/>
    <property type="evidence" value="ECO:0007669"/>
    <property type="project" value="UniProtKB-UniRule"/>
</dbReference>
<keyword evidence="5 9" id="KW-0812">Transmembrane</keyword>
<dbReference type="Proteomes" id="UP000256763">
    <property type="component" value="Unassembled WGS sequence"/>
</dbReference>
<comment type="subunit">
    <text evidence="9">The complex comprises the extracytoplasmic solute receptor protein and the two transmembrane proteins.</text>
</comment>
<name>A0A3E0WHD3_9GAMM</name>
<accession>A0A3E0WHD3</accession>
<dbReference type="OrthoDB" id="5465095at2"/>
<dbReference type="InterPro" id="IPR007387">
    <property type="entry name" value="TRAP_DctQ"/>
</dbReference>
<proteinExistence type="inferred from homology"/>
<keyword evidence="6 9" id="KW-1133">Transmembrane helix</keyword>
<evidence type="ECO:0000256" key="9">
    <source>
        <dbReference type="RuleBase" id="RU369079"/>
    </source>
</evidence>
<feature type="transmembrane region" description="Helical" evidence="9">
    <location>
        <begin position="62"/>
        <end position="80"/>
    </location>
</feature>
<keyword evidence="2 9" id="KW-0813">Transport</keyword>
<feature type="transmembrane region" description="Helical" evidence="9">
    <location>
        <begin position="142"/>
        <end position="165"/>
    </location>
</feature>
<dbReference type="AlphaFoldDB" id="A0A3E0WHD3"/>
<evidence type="ECO:0000256" key="1">
    <source>
        <dbReference type="ARBA" id="ARBA00004429"/>
    </source>
</evidence>
<dbReference type="PANTHER" id="PTHR35011:SF2">
    <property type="entry name" value="2,3-DIKETO-L-GULONATE TRAP TRANSPORTER SMALL PERMEASE PROTEIN YIAM"/>
    <property type="match status" value="1"/>
</dbReference>
<dbReference type="EMBL" id="NFZW01000047">
    <property type="protein sequence ID" value="RFA31581.1"/>
    <property type="molecule type" value="Genomic_DNA"/>
</dbReference>
<evidence type="ECO:0000256" key="3">
    <source>
        <dbReference type="ARBA" id="ARBA00022475"/>
    </source>
</evidence>
<comment type="similarity">
    <text evidence="8 9">Belongs to the TRAP transporter small permease family.</text>
</comment>
<organism evidence="11 12">
    <name type="scientific">Alkalilimnicola ehrlichii</name>
    <dbReference type="NCBI Taxonomy" id="351052"/>
    <lineage>
        <taxon>Bacteria</taxon>
        <taxon>Pseudomonadati</taxon>
        <taxon>Pseudomonadota</taxon>
        <taxon>Gammaproteobacteria</taxon>
        <taxon>Chromatiales</taxon>
        <taxon>Ectothiorhodospiraceae</taxon>
        <taxon>Alkalilimnicola</taxon>
    </lineage>
</organism>
<keyword evidence="3" id="KW-1003">Cell membrane</keyword>
<feature type="transmembrane region" description="Helical" evidence="9">
    <location>
        <begin position="101"/>
        <end position="122"/>
    </location>
</feature>
<keyword evidence="7 9" id="KW-0472">Membrane</keyword>
<feature type="transmembrane region" description="Helical" evidence="9">
    <location>
        <begin position="29"/>
        <end position="50"/>
    </location>
</feature>
<dbReference type="Pfam" id="PF04290">
    <property type="entry name" value="DctQ"/>
    <property type="match status" value="1"/>
</dbReference>
<dbReference type="GO" id="GO:0015740">
    <property type="term" value="P:C4-dicarboxylate transport"/>
    <property type="evidence" value="ECO:0007669"/>
    <property type="project" value="TreeGrafter"/>
</dbReference>
<keyword evidence="4 9" id="KW-0997">Cell inner membrane</keyword>
<keyword evidence="12" id="KW-1185">Reference proteome</keyword>
<evidence type="ECO:0000313" key="11">
    <source>
        <dbReference type="EMBL" id="RFA31581.1"/>
    </source>
</evidence>
<gene>
    <name evidence="11" type="ORF">CAL65_22195</name>
</gene>
<dbReference type="PANTHER" id="PTHR35011">
    <property type="entry name" value="2,3-DIKETO-L-GULONATE TRAP TRANSPORTER SMALL PERMEASE PROTEIN YIAM"/>
    <property type="match status" value="1"/>
</dbReference>
<comment type="function">
    <text evidence="9">Part of the tripartite ATP-independent periplasmic (TRAP) transport system.</text>
</comment>
<evidence type="ECO:0000256" key="6">
    <source>
        <dbReference type="ARBA" id="ARBA00022989"/>
    </source>
</evidence>
<reference evidence="12" key="1">
    <citation type="submission" date="2017-05" db="EMBL/GenBank/DDBJ databases">
        <authorList>
            <person name="Sharma S."/>
            <person name="Sidhu C."/>
            <person name="Pinnaka A.K."/>
        </authorList>
    </citation>
    <scope>NUCLEOTIDE SEQUENCE [LARGE SCALE GENOMIC DNA]</scope>
    <source>
        <strain evidence="12">AK93</strain>
    </source>
</reference>
<dbReference type="InterPro" id="IPR055348">
    <property type="entry name" value="DctQ"/>
</dbReference>
<comment type="caution">
    <text evidence="11">The sequence shown here is derived from an EMBL/GenBank/DDBJ whole genome shotgun (WGS) entry which is preliminary data.</text>
</comment>
<evidence type="ECO:0000256" key="5">
    <source>
        <dbReference type="ARBA" id="ARBA00022692"/>
    </source>
</evidence>
<evidence type="ECO:0000313" key="12">
    <source>
        <dbReference type="Proteomes" id="UP000256763"/>
    </source>
</evidence>
<dbReference type="RefSeq" id="WP_116304268.1">
    <property type="nucleotide sequence ID" value="NZ_NFZV01000049.1"/>
</dbReference>
<evidence type="ECO:0000256" key="4">
    <source>
        <dbReference type="ARBA" id="ARBA00022519"/>
    </source>
</evidence>
<evidence type="ECO:0000256" key="8">
    <source>
        <dbReference type="ARBA" id="ARBA00038436"/>
    </source>
</evidence>
<comment type="subcellular location">
    <subcellularLocation>
        <location evidence="1 9">Cell inner membrane</location>
        <topology evidence="1 9">Multi-pass membrane protein</topology>
    </subcellularLocation>
</comment>
<sequence>MKKQKQMRLINFLIKTLAVLDRGLERCEAILLSGAVLAMAVLNVANVIGRNLGHSLPFTGELNRLLIVLITFMGVGYAARKARHIRMSALAEQFHGISAKILHITIHLGTAVLLFALAWFALDYVQQTRQIGSVTASLHIPLYLIYLAIPIGLCLGGIQFLLAAIRNIATPGVYLAFNVPDTQDDDHHNGRI</sequence>
<protein>
    <recommendedName>
        <fullName evidence="9">TRAP transporter small permease protein</fullName>
    </recommendedName>
</protein>
<evidence type="ECO:0000259" key="10">
    <source>
        <dbReference type="Pfam" id="PF04290"/>
    </source>
</evidence>
<feature type="domain" description="Tripartite ATP-independent periplasmic transporters DctQ component" evidence="10">
    <location>
        <begin position="39"/>
        <end position="168"/>
    </location>
</feature>
<evidence type="ECO:0000256" key="2">
    <source>
        <dbReference type="ARBA" id="ARBA00022448"/>
    </source>
</evidence>